<dbReference type="InterPro" id="IPR000073">
    <property type="entry name" value="AB_hydrolase_1"/>
</dbReference>
<comment type="caution">
    <text evidence="2">The sequence shown here is derived from an EMBL/GenBank/DDBJ whole genome shotgun (WGS) entry which is preliminary data.</text>
</comment>
<dbReference type="EMBL" id="JAPDDP010000006">
    <property type="protein sequence ID" value="MDA0179669.1"/>
    <property type="molecule type" value="Genomic_DNA"/>
</dbReference>
<name>A0A9X3N4V2_9ACTN</name>
<keyword evidence="2" id="KW-0378">Hydrolase</keyword>
<dbReference type="RefSeq" id="WP_270023967.1">
    <property type="nucleotide sequence ID" value="NZ_JAPDDP010000006.1"/>
</dbReference>
<dbReference type="InterPro" id="IPR029058">
    <property type="entry name" value="AB_hydrolase_fold"/>
</dbReference>
<protein>
    <submittedName>
        <fullName evidence="2">3-oxoadipate enol-lactonase</fullName>
        <ecNumber evidence="2">3.1.1.24</ecNumber>
    </submittedName>
</protein>
<dbReference type="PANTHER" id="PTHR43798">
    <property type="entry name" value="MONOACYLGLYCEROL LIPASE"/>
    <property type="match status" value="1"/>
</dbReference>
<feature type="domain" description="AB hydrolase-1" evidence="1">
    <location>
        <begin position="166"/>
        <end position="238"/>
    </location>
</feature>
<feature type="domain" description="AB hydrolase-1" evidence="1">
    <location>
        <begin position="14"/>
        <end position="128"/>
    </location>
</feature>
<dbReference type="NCBIfam" id="TIGR02427">
    <property type="entry name" value="protocat_pcaD"/>
    <property type="match status" value="1"/>
</dbReference>
<evidence type="ECO:0000313" key="3">
    <source>
        <dbReference type="Proteomes" id="UP001147653"/>
    </source>
</evidence>
<proteinExistence type="predicted"/>
<reference evidence="2" key="1">
    <citation type="submission" date="2022-10" db="EMBL/GenBank/DDBJ databases">
        <title>The WGS of Solirubrobacter phytolaccae KCTC 29190.</title>
        <authorList>
            <person name="Jiang Z."/>
        </authorList>
    </citation>
    <scope>NUCLEOTIDE SEQUENCE</scope>
    <source>
        <strain evidence="2">KCTC 29190</strain>
    </source>
</reference>
<organism evidence="2 3">
    <name type="scientific">Solirubrobacter phytolaccae</name>
    <dbReference type="NCBI Taxonomy" id="1404360"/>
    <lineage>
        <taxon>Bacteria</taxon>
        <taxon>Bacillati</taxon>
        <taxon>Actinomycetota</taxon>
        <taxon>Thermoleophilia</taxon>
        <taxon>Solirubrobacterales</taxon>
        <taxon>Solirubrobacteraceae</taxon>
        <taxon>Solirubrobacter</taxon>
    </lineage>
</organism>
<evidence type="ECO:0000259" key="1">
    <source>
        <dbReference type="Pfam" id="PF00561"/>
    </source>
</evidence>
<dbReference type="GO" id="GO:0042952">
    <property type="term" value="P:beta-ketoadipate pathway"/>
    <property type="evidence" value="ECO:0007669"/>
    <property type="project" value="InterPro"/>
</dbReference>
<dbReference type="PRINTS" id="PR00111">
    <property type="entry name" value="ABHYDROLASE"/>
</dbReference>
<dbReference type="GO" id="GO:0047570">
    <property type="term" value="F:3-oxoadipate enol-lactonase activity"/>
    <property type="evidence" value="ECO:0007669"/>
    <property type="project" value="UniProtKB-EC"/>
</dbReference>
<dbReference type="InterPro" id="IPR026968">
    <property type="entry name" value="PcaD/CatD"/>
</dbReference>
<dbReference type="EC" id="3.1.1.24" evidence="2"/>
<dbReference type="Proteomes" id="UP001147653">
    <property type="component" value="Unassembled WGS sequence"/>
</dbReference>
<dbReference type="SUPFAM" id="SSF53474">
    <property type="entry name" value="alpha/beta-Hydrolases"/>
    <property type="match status" value="1"/>
</dbReference>
<dbReference type="Gene3D" id="3.40.50.1820">
    <property type="entry name" value="alpha/beta hydrolase"/>
    <property type="match status" value="1"/>
</dbReference>
<sequence>MIPHHRVTGPEDAPVLVLSNSLGTTLDMWKPQAAKLARTFRLVRYDTRGHGGSDTPPGPYAIEDVGRDVLDLLDDLGVEKAHFAGLSLGGMTGQWLAINAPERIDRLVLLCTSPKMGPAEMWVDRAKTVREQGTEAIVDGTFERWFTEDYRSNNDLSDLRAMFVGVPDEGYASCCAIIERMDLTDGLPNVKAPTLVIGGAQDPATPPDDHAAVIAGAIPRARLEIVDPGAHLLNVERPQEVTDLIREHLR</sequence>
<evidence type="ECO:0000313" key="2">
    <source>
        <dbReference type="EMBL" id="MDA0179669.1"/>
    </source>
</evidence>
<gene>
    <name evidence="2" type="primary">pcaD</name>
    <name evidence="2" type="ORF">OJ997_05130</name>
</gene>
<keyword evidence="3" id="KW-1185">Reference proteome</keyword>
<dbReference type="AlphaFoldDB" id="A0A9X3N4V2"/>
<accession>A0A9X3N4V2</accession>
<dbReference type="Pfam" id="PF00561">
    <property type="entry name" value="Abhydrolase_1"/>
    <property type="match status" value="2"/>
</dbReference>
<dbReference type="InterPro" id="IPR050266">
    <property type="entry name" value="AB_hydrolase_sf"/>
</dbReference>